<dbReference type="PANTHER" id="PTHR21087:SF16">
    <property type="entry name" value="SHIKIMATE KINASE 1, CHLOROPLASTIC"/>
    <property type="match status" value="1"/>
</dbReference>
<dbReference type="EC" id="2.7.1.71" evidence="3 11"/>
<keyword evidence="6 11" id="KW-0547">Nucleotide-binding</keyword>
<evidence type="ECO:0000256" key="5">
    <source>
        <dbReference type="ARBA" id="ARBA00022679"/>
    </source>
</evidence>
<dbReference type="Gene3D" id="3.40.50.300">
    <property type="entry name" value="P-loop containing nucleotide triphosphate hydrolases"/>
    <property type="match status" value="1"/>
</dbReference>
<dbReference type="GO" id="GO:0004765">
    <property type="term" value="F:shikimate kinase activity"/>
    <property type="evidence" value="ECO:0007669"/>
    <property type="project" value="UniProtKB-UniRule"/>
</dbReference>
<keyword evidence="5 11" id="KW-0808">Transferase</keyword>
<evidence type="ECO:0000256" key="10">
    <source>
        <dbReference type="ARBA" id="ARBA00048567"/>
    </source>
</evidence>
<dbReference type="SUPFAM" id="SSF52540">
    <property type="entry name" value="P-loop containing nucleoside triphosphate hydrolases"/>
    <property type="match status" value="1"/>
</dbReference>
<keyword evidence="11" id="KW-0963">Cytoplasm</keyword>
<reference evidence="12 13" key="1">
    <citation type="journal article" date="2018" name="Environ. Microbiol.">
        <title>Ecological and genomic features of two widespread freshwater picocyanobacteria.</title>
        <authorList>
            <person name="Cabello-Yeves P.J."/>
            <person name="Picazo A."/>
            <person name="Camacho A."/>
            <person name="Callieri C."/>
            <person name="Rosselli R."/>
            <person name="Roda-Garcia J.J."/>
            <person name="Coutinho F.H."/>
            <person name="Rodriguez-Valera F."/>
        </authorList>
    </citation>
    <scope>NUCLEOTIDE SEQUENCE [LARGE SCALE GENOMIC DNA]</scope>
    <source>
        <strain evidence="12 13">Tous</strain>
    </source>
</reference>
<dbReference type="RefSeq" id="WP_106633085.1">
    <property type="nucleotide sequence ID" value="NZ_PXXO01000020.1"/>
</dbReference>
<dbReference type="HAMAP" id="MF_00109">
    <property type="entry name" value="Shikimate_kinase"/>
    <property type="match status" value="1"/>
</dbReference>
<evidence type="ECO:0000256" key="6">
    <source>
        <dbReference type="ARBA" id="ARBA00022741"/>
    </source>
</evidence>
<comment type="caution">
    <text evidence="11">Lacks conserved residue(s) required for the propagation of feature annotation.</text>
</comment>
<evidence type="ECO:0000256" key="2">
    <source>
        <dbReference type="ARBA" id="ARBA00006997"/>
    </source>
</evidence>
<evidence type="ECO:0000313" key="12">
    <source>
        <dbReference type="EMBL" id="PSJ03556.1"/>
    </source>
</evidence>
<keyword evidence="11" id="KW-0460">Magnesium</keyword>
<keyword evidence="8 11" id="KW-0067">ATP-binding</keyword>
<feature type="binding site" evidence="11">
    <location>
        <position position="150"/>
    </location>
    <ligand>
        <name>substrate</name>
    </ligand>
</feature>
<dbReference type="UniPathway" id="UPA00053">
    <property type="reaction ID" value="UER00088"/>
</dbReference>
<evidence type="ECO:0000256" key="3">
    <source>
        <dbReference type="ARBA" id="ARBA00012154"/>
    </source>
</evidence>
<evidence type="ECO:0000256" key="9">
    <source>
        <dbReference type="ARBA" id="ARBA00023141"/>
    </source>
</evidence>
<dbReference type="Proteomes" id="UP000243002">
    <property type="component" value="Unassembled WGS sequence"/>
</dbReference>
<dbReference type="PANTHER" id="PTHR21087">
    <property type="entry name" value="SHIKIMATE KINASE"/>
    <property type="match status" value="1"/>
</dbReference>
<comment type="cofactor">
    <cofactor evidence="11">
        <name>Mg(2+)</name>
        <dbReference type="ChEBI" id="CHEBI:18420"/>
    </cofactor>
    <text evidence="11">Binds 1 Mg(2+) ion per subunit.</text>
</comment>
<protein>
    <recommendedName>
        <fullName evidence="3 11">Shikimate kinase</fullName>
        <shortName evidence="11">SK</shortName>
        <ecNumber evidence="3 11">2.7.1.71</ecNumber>
    </recommendedName>
</protein>
<keyword evidence="9 11" id="KW-0057">Aromatic amino acid biosynthesis</keyword>
<organism evidence="12 13">
    <name type="scientific">Cyanobium usitatum str. Tous</name>
    <dbReference type="NCBI Taxonomy" id="2116684"/>
    <lineage>
        <taxon>Bacteria</taxon>
        <taxon>Bacillati</taxon>
        <taxon>Cyanobacteriota</taxon>
        <taxon>Cyanophyceae</taxon>
        <taxon>Synechococcales</taxon>
        <taxon>Prochlorococcaceae</taxon>
        <taxon>Cyanobium</taxon>
    </lineage>
</organism>
<dbReference type="GO" id="GO:0009073">
    <property type="term" value="P:aromatic amino acid family biosynthetic process"/>
    <property type="evidence" value="ECO:0007669"/>
    <property type="project" value="UniProtKB-KW"/>
</dbReference>
<feature type="binding site" evidence="11">
    <location>
        <position position="71"/>
    </location>
    <ligand>
        <name>substrate</name>
    </ligand>
</feature>
<dbReference type="InterPro" id="IPR027417">
    <property type="entry name" value="P-loop_NTPase"/>
</dbReference>
<dbReference type="GO" id="GO:0005829">
    <property type="term" value="C:cytosol"/>
    <property type="evidence" value="ECO:0007669"/>
    <property type="project" value="TreeGrafter"/>
</dbReference>
<dbReference type="InterPro" id="IPR000623">
    <property type="entry name" value="Shikimate_kinase/TSH1"/>
</dbReference>
<dbReference type="GO" id="GO:0008652">
    <property type="term" value="P:amino acid biosynthetic process"/>
    <property type="evidence" value="ECO:0007669"/>
    <property type="project" value="UniProtKB-KW"/>
</dbReference>
<dbReference type="GO" id="GO:0000287">
    <property type="term" value="F:magnesium ion binding"/>
    <property type="evidence" value="ECO:0007669"/>
    <property type="project" value="UniProtKB-UniRule"/>
</dbReference>
<comment type="pathway">
    <text evidence="1 11">Metabolic intermediate biosynthesis; chorismate biosynthesis; chorismate from D-erythrose 4-phosphate and phosphoenolpyruvate: step 5/7.</text>
</comment>
<keyword evidence="7 11" id="KW-0418">Kinase</keyword>
<accession>A0A2P7MQS1</accession>
<comment type="caution">
    <text evidence="12">The sequence shown here is derived from an EMBL/GenBank/DDBJ whole genome shotgun (WGS) entry which is preliminary data.</text>
</comment>
<comment type="subcellular location">
    <subcellularLocation>
        <location evidence="11">Cytoplasm</location>
    </subcellularLocation>
</comment>
<evidence type="ECO:0000256" key="11">
    <source>
        <dbReference type="HAMAP-Rule" id="MF_00109"/>
    </source>
</evidence>
<feature type="binding site" evidence="11">
    <location>
        <position position="131"/>
    </location>
    <ligand>
        <name>ATP</name>
        <dbReference type="ChEBI" id="CHEBI:30616"/>
    </ligand>
</feature>
<dbReference type="OrthoDB" id="9800332at2"/>
<dbReference type="GO" id="GO:0005524">
    <property type="term" value="F:ATP binding"/>
    <property type="evidence" value="ECO:0007669"/>
    <property type="project" value="UniProtKB-UniRule"/>
</dbReference>
<feature type="binding site" evidence="11">
    <location>
        <position position="93"/>
    </location>
    <ligand>
        <name>substrate</name>
    </ligand>
</feature>
<dbReference type="PROSITE" id="PS01128">
    <property type="entry name" value="SHIKIMATE_KINASE"/>
    <property type="match status" value="1"/>
</dbReference>
<dbReference type="EMBL" id="PXXO01000020">
    <property type="protein sequence ID" value="PSJ03556.1"/>
    <property type="molecule type" value="Genomic_DNA"/>
</dbReference>
<dbReference type="InterPro" id="IPR023000">
    <property type="entry name" value="Shikimate_kinase_CS"/>
</dbReference>
<dbReference type="InterPro" id="IPR031322">
    <property type="entry name" value="Shikimate/glucono_kinase"/>
</dbReference>
<name>A0A2P7MQS1_9CYAN</name>
<evidence type="ECO:0000256" key="7">
    <source>
        <dbReference type="ARBA" id="ARBA00022777"/>
    </source>
</evidence>
<keyword evidence="4 11" id="KW-0028">Amino-acid biosynthesis</keyword>
<comment type="function">
    <text evidence="11">Catalyzes the specific phosphorylation of the 3-hydroxyl group of shikimic acid using ATP as a cosubstrate.</text>
</comment>
<comment type="catalytic activity">
    <reaction evidence="10 11">
        <text>shikimate + ATP = 3-phosphoshikimate + ADP + H(+)</text>
        <dbReference type="Rhea" id="RHEA:13121"/>
        <dbReference type="ChEBI" id="CHEBI:15378"/>
        <dbReference type="ChEBI" id="CHEBI:30616"/>
        <dbReference type="ChEBI" id="CHEBI:36208"/>
        <dbReference type="ChEBI" id="CHEBI:145989"/>
        <dbReference type="ChEBI" id="CHEBI:456216"/>
        <dbReference type="EC" id="2.7.1.71"/>
    </reaction>
</comment>
<dbReference type="Pfam" id="PF01202">
    <property type="entry name" value="SKI"/>
    <property type="match status" value="1"/>
</dbReference>
<keyword evidence="13" id="KW-1185">Reference proteome</keyword>
<evidence type="ECO:0000256" key="8">
    <source>
        <dbReference type="ARBA" id="ARBA00022840"/>
    </source>
</evidence>
<dbReference type="AlphaFoldDB" id="A0A2P7MQS1"/>
<feature type="binding site" evidence="11">
    <location>
        <begin position="25"/>
        <end position="30"/>
    </location>
    <ligand>
        <name>ATP</name>
        <dbReference type="ChEBI" id="CHEBI:30616"/>
    </ligand>
</feature>
<dbReference type="PRINTS" id="PR01100">
    <property type="entry name" value="SHIKIMTKNASE"/>
</dbReference>
<dbReference type="GO" id="GO:0009423">
    <property type="term" value="P:chorismate biosynthetic process"/>
    <property type="evidence" value="ECO:0007669"/>
    <property type="project" value="UniProtKB-UniRule"/>
</dbReference>
<feature type="binding site" evidence="11">
    <location>
        <position position="29"/>
    </location>
    <ligand>
        <name>Mg(2+)</name>
        <dbReference type="ChEBI" id="CHEBI:18420"/>
    </ligand>
</feature>
<feature type="binding site" evidence="11">
    <location>
        <position position="47"/>
    </location>
    <ligand>
        <name>substrate</name>
    </ligand>
</feature>
<evidence type="ECO:0000256" key="4">
    <source>
        <dbReference type="ARBA" id="ARBA00022605"/>
    </source>
</evidence>
<comment type="similarity">
    <text evidence="2 11">Belongs to the shikimate kinase family.</text>
</comment>
<sequence length="208" mass="22042">MNRPPSPSLAQRLQGLNVYLIGMMGAGKSAVGRPLAEALGYRFLDADDALEQVAGRTIPEIFATDGEAGFRELETAVLGQIAGWHSLVVATGGGVVTRPENWGHMRQGVVVWLDAPAPLLLQRLRADSTPRPLLQAGDPGARLGELLAQRQPLYAQADLRVQQAGDSPAQVAQQVLADLPAILKDPAAVPEAPVELRQADGQITPSLN</sequence>
<gene>
    <name evidence="11" type="primary">aroK</name>
    <name evidence="12" type="ORF">C7K55_12640</name>
</gene>
<comment type="subunit">
    <text evidence="11">Monomer.</text>
</comment>
<proteinExistence type="inferred from homology"/>
<evidence type="ECO:0000256" key="1">
    <source>
        <dbReference type="ARBA" id="ARBA00004842"/>
    </source>
</evidence>
<evidence type="ECO:0000313" key="13">
    <source>
        <dbReference type="Proteomes" id="UP000243002"/>
    </source>
</evidence>
<keyword evidence="11" id="KW-0479">Metal-binding</keyword>
<dbReference type="CDD" id="cd00464">
    <property type="entry name" value="SK"/>
    <property type="match status" value="1"/>
</dbReference>